<dbReference type="AlphaFoldDB" id="A0A3E5HNY3"/>
<gene>
    <name evidence="6" type="ORF">DXA79_03320</name>
</gene>
<dbReference type="Gene3D" id="3.40.50.300">
    <property type="entry name" value="P-loop containing nucleotide triphosphate hydrolases"/>
    <property type="match status" value="1"/>
</dbReference>
<dbReference type="EMBL" id="QSWD01000002">
    <property type="protein sequence ID" value="RGP03532.1"/>
    <property type="molecule type" value="Genomic_DNA"/>
</dbReference>
<dbReference type="Pfam" id="PF00005">
    <property type="entry name" value="ABC_tran"/>
    <property type="match status" value="1"/>
</dbReference>
<name>A0A3E5HNY3_BIFPS</name>
<organism evidence="6 7">
    <name type="scientific">Bifidobacterium pseudocatenulatum</name>
    <dbReference type="NCBI Taxonomy" id="28026"/>
    <lineage>
        <taxon>Bacteria</taxon>
        <taxon>Bacillati</taxon>
        <taxon>Actinomycetota</taxon>
        <taxon>Actinomycetes</taxon>
        <taxon>Bifidobacteriales</taxon>
        <taxon>Bifidobacteriaceae</taxon>
        <taxon>Bifidobacterium</taxon>
    </lineage>
</organism>
<dbReference type="PANTHER" id="PTHR24220:SF662">
    <property type="entry name" value="ABC TRANSPORTER ATP-BINDING PROTEIN"/>
    <property type="match status" value="1"/>
</dbReference>
<dbReference type="PROSITE" id="PS00211">
    <property type="entry name" value="ABC_TRANSPORTER_1"/>
    <property type="match status" value="1"/>
</dbReference>
<dbReference type="InterPro" id="IPR015854">
    <property type="entry name" value="ABC_transpr_LolD-like"/>
</dbReference>
<dbReference type="SMART" id="SM00382">
    <property type="entry name" value="AAA"/>
    <property type="match status" value="1"/>
</dbReference>
<dbReference type="GO" id="GO:0005524">
    <property type="term" value="F:ATP binding"/>
    <property type="evidence" value="ECO:0007669"/>
    <property type="project" value="UniProtKB-KW"/>
</dbReference>
<evidence type="ECO:0000256" key="2">
    <source>
        <dbReference type="ARBA" id="ARBA00022741"/>
    </source>
</evidence>
<evidence type="ECO:0000256" key="3">
    <source>
        <dbReference type="ARBA" id="ARBA00022840"/>
    </source>
</evidence>
<dbReference type="InterPro" id="IPR017871">
    <property type="entry name" value="ABC_transporter-like_CS"/>
</dbReference>
<dbReference type="InterPro" id="IPR003439">
    <property type="entry name" value="ABC_transporter-like_ATP-bd"/>
</dbReference>
<evidence type="ECO:0000313" key="6">
    <source>
        <dbReference type="EMBL" id="RGP03532.1"/>
    </source>
</evidence>
<feature type="region of interest" description="Disordered" evidence="4">
    <location>
        <begin position="130"/>
        <end position="151"/>
    </location>
</feature>
<dbReference type="GO" id="GO:0016887">
    <property type="term" value="F:ATP hydrolysis activity"/>
    <property type="evidence" value="ECO:0007669"/>
    <property type="project" value="InterPro"/>
</dbReference>
<feature type="domain" description="ABC transporter" evidence="5">
    <location>
        <begin position="8"/>
        <end position="279"/>
    </location>
</feature>
<dbReference type="RefSeq" id="WP_117611888.1">
    <property type="nucleotide sequence ID" value="NZ_JAQCZG010000001.1"/>
</dbReference>
<evidence type="ECO:0000256" key="4">
    <source>
        <dbReference type="SAM" id="MobiDB-lite"/>
    </source>
</evidence>
<keyword evidence="1" id="KW-0813">Transport</keyword>
<dbReference type="InterPro" id="IPR017911">
    <property type="entry name" value="MacB-like_ATP-bd"/>
</dbReference>
<reference evidence="6 7" key="1">
    <citation type="submission" date="2018-08" db="EMBL/GenBank/DDBJ databases">
        <title>A genome reference for cultivated species of the human gut microbiota.</title>
        <authorList>
            <person name="Zou Y."/>
            <person name="Xue W."/>
            <person name="Luo G."/>
        </authorList>
    </citation>
    <scope>NUCLEOTIDE SEQUENCE [LARGE SCALE GENOMIC DNA]</scope>
    <source>
        <strain evidence="6 7">OF05-12</strain>
    </source>
</reference>
<comment type="caution">
    <text evidence="6">The sequence shown here is derived from an EMBL/GenBank/DDBJ whole genome shotgun (WGS) entry which is preliminary data.</text>
</comment>
<proteinExistence type="predicted"/>
<evidence type="ECO:0000256" key="1">
    <source>
        <dbReference type="ARBA" id="ARBA00022448"/>
    </source>
</evidence>
<keyword evidence="3 6" id="KW-0067">ATP-binding</keyword>
<dbReference type="InterPro" id="IPR027417">
    <property type="entry name" value="P-loop_NTPase"/>
</dbReference>
<evidence type="ECO:0000313" key="7">
    <source>
        <dbReference type="Proteomes" id="UP000261031"/>
    </source>
</evidence>
<evidence type="ECO:0000259" key="5">
    <source>
        <dbReference type="PROSITE" id="PS50893"/>
    </source>
</evidence>
<dbReference type="CDD" id="cd03255">
    <property type="entry name" value="ABC_MJ0796_LolCDE_FtsE"/>
    <property type="match status" value="1"/>
</dbReference>
<dbReference type="InterPro" id="IPR003593">
    <property type="entry name" value="AAA+_ATPase"/>
</dbReference>
<dbReference type="GO" id="GO:0005886">
    <property type="term" value="C:plasma membrane"/>
    <property type="evidence" value="ECO:0007669"/>
    <property type="project" value="TreeGrafter"/>
</dbReference>
<accession>A0A3E5HNY3</accession>
<dbReference type="Proteomes" id="UP000261031">
    <property type="component" value="Unassembled WGS sequence"/>
</dbReference>
<keyword evidence="2" id="KW-0547">Nucleotide-binding</keyword>
<sequence>MMAENTVLEVQELTREFTRRGKPFAAVDHVDFRLDQGEFVAIVGRSGNGKSTLLNLITGLLKPTSGSIDLDGNDVTRLNDKQMSVVRNRIIGFVTQSQTLLPNLTALDNVILPSVLCNGKTAQRNVEIPADSSDAKSVEETVSDASSEQTVDDGLPDVIAAAPVSKTHNDPVQDHAVERAHALLRRLQVDDLAECYPKELSGGEMRRVSIARALMNGPKLLIADEPTGDLDAESTAIVMRLLQEVAHDGTAVLMVTHDPDALTYVDRIYRMDRGVLAEA</sequence>
<dbReference type="PANTHER" id="PTHR24220">
    <property type="entry name" value="IMPORT ATP-BINDING PROTEIN"/>
    <property type="match status" value="1"/>
</dbReference>
<dbReference type="GO" id="GO:0022857">
    <property type="term" value="F:transmembrane transporter activity"/>
    <property type="evidence" value="ECO:0007669"/>
    <property type="project" value="TreeGrafter"/>
</dbReference>
<dbReference type="SUPFAM" id="SSF52540">
    <property type="entry name" value="P-loop containing nucleoside triphosphate hydrolases"/>
    <property type="match status" value="1"/>
</dbReference>
<protein>
    <submittedName>
        <fullName evidence="6">ABC transporter ATP-binding protein</fullName>
    </submittedName>
</protein>
<dbReference type="PROSITE" id="PS50893">
    <property type="entry name" value="ABC_TRANSPORTER_2"/>
    <property type="match status" value="1"/>
</dbReference>